<organism evidence="2 3">
    <name type="scientific">Cephalotrichum gorgonifer</name>
    <dbReference type="NCBI Taxonomy" id="2041049"/>
    <lineage>
        <taxon>Eukaryota</taxon>
        <taxon>Fungi</taxon>
        <taxon>Dikarya</taxon>
        <taxon>Ascomycota</taxon>
        <taxon>Pezizomycotina</taxon>
        <taxon>Sordariomycetes</taxon>
        <taxon>Hypocreomycetidae</taxon>
        <taxon>Microascales</taxon>
        <taxon>Microascaceae</taxon>
        <taxon>Cephalotrichum</taxon>
    </lineage>
</organism>
<proteinExistence type="predicted"/>
<reference evidence="2" key="1">
    <citation type="submission" date="2018-03" db="EMBL/GenBank/DDBJ databases">
        <authorList>
            <person name="Guldener U."/>
        </authorList>
    </citation>
    <scope>NUCLEOTIDE SEQUENCE</scope>
</reference>
<dbReference type="PANTHER" id="PTHR47657:SF7">
    <property type="entry name" value="STEROL REGULATORY ELEMENT-BINDING PROTEIN ECM22"/>
    <property type="match status" value="1"/>
</dbReference>
<name>A0AAE8N8L3_9PEZI</name>
<comment type="caution">
    <text evidence="2">The sequence shown here is derived from an EMBL/GenBank/DDBJ whole genome shotgun (WGS) entry which is preliminary data.</text>
</comment>
<evidence type="ECO:0000313" key="3">
    <source>
        <dbReference type="Proteomes" id="UP001187682"/>
    </source>
</evidence>
<protein>
    <submittedName>
        <fullName evidence="2">Uncharacterized protein</fullName>
    </submittedName>
</protein>
<dbReference type="GO" id="GO:0000981">
    <property type="term" value="F:DNA-binding transcription factor activity, RNA polymerase II-specific"/>
    <property type="evidence" value="ECO:0007669"/>
    <property type="project" value="TreeGrafter"/>
</dbReference>
<dbReference type="AlphaFoldDB" id="A0AAE8N8L3"/>
<evidence type="ECO:0000313" key="2">
    <source>
        <dbReference type="EMBL" id="SPO07403.1"/>
    </source>
</evidence>
<dbReference type="PANTHER" id="PTHR47657">
    <property type="entry name" value="STEROL REGULATORY ELEMENT-BINDING PROTEIN ECM22"/>
    <property type="match status" value="1"/>
</dbReference>
<sequence length="153" mass="17482">MTGDKRRAHHKSRLAADKDSPAHVPLSDLRDVIMQRPLAEDLKTAYANSIKELMSTFGQLQQNTPAFELVDAFIWLAMVADDLLPLLQVQTLESVAIFAFFCVLLKKLDSHWWVQGWGQQLIARAYSLLDDESRLWIRWPIEEIGWVPPSVIA</sequence>
<keyword evidence="3" id="KW-1185">Reference proteome</keyword>
<feature type="compositionally biased region" description="Basic residues" evidence="1">
    <location>
        <begin position="1"/>
        <end position="13"/>
    </location>
</feature>
<evidence type="ECO:0000256" key="1">
    <source>
        <dbReference type="SAM" id="MobiDB-lite"/>
    </source>
</evidence>
<accession>A0AAE8N8L3</accession>
<feature type="region of interest" description="Disordered" evidence="1">
    <location>
        <begin position="1"/>
        <end position="22"/>
    </location>
</feature>
<dbReference type="EMBL" id="ONZQ02000020">
    <property type="protein sequence ID" value="SPO07403.1"/>
    <property type="molecule type" value="Genomic_DNA"/>
</dbReference>
<gene>
    <name evidence="2" type="ORF">DNG_10097</name>
</gene>
<dbReference type="Proteomes" id="UP001187682">
    <property type="component" value="Unassembled WGS sequence"/>
</dbReference>
<dbReference type="InterPro" id="IPR052400">
    <property type="entry name" value="Zn2-C6_fungal_TF"/>
</dbReference>